<reference evidence="1" key="1">
    <citation type="journal article" date="2015" name="Nature">
        <title>Complex archaea that bridge the gap between prokaryotes and eukaryotes.</title>
        <authorList>
            <person name="Spang A."/>
            <person name="Saw J.H."/>
            <person name="Jorgensen S.L."/>
            <person name="Zaremba-Niedzwiedzka K."/>
            <person name="Martijn J."/>
            <person name="Lind A.E."/>
            <person name="van Eijk R."/>
            <person name="Schleper C."/>
            <person name="Guy L."/>
            <person name="Ettema T.J."/>
        </authorList>
    </citation>
    <scope>NUCLEOTIDE SEQUENCE</scope>
</reference>
<proteinExistence type="predicted"/>
<name>A0A0F9GVP9_9ZZZZ</name>
<protein>
    <submittedName>
        <fullName evidence="1">Uncharacterized protein</fullName>
    </submittedName>
</protein>
<accession>A0A0F9GVP9</accession>
<dbReference type="EMBL" id="LAZR01016811">
    <property type="protein sequence ID" value="KKM02900.1"/>
    <property type="molecule type" value="Genomic_DNA"/>
</dbReference>
<comment type="caution">
    <text evidence="1">The sequence shown here is derived from an EMBL/GenBank/DDBJ whole genome shotgun (WGS) entry which is preliminary data.</text>
</comment>
<sequence>MKKFMIWLSVIMFVVGLGVVTFWDVPTWRLYTQDWKPLAMTHAENYCTGKIGINTRFMPNDPAVDHCEETSGKDNITPSIAILSGEKIIAIFLMNGFRYIVFKHLAVKPVPCSRALDPFQVGFKHSIDRNRVSRRQKMTRDNRKTPLY</sequence>
<dbReference type="AlphaFoldDB" id="A0A0F9GVP9"/>
<gene>
    <name evidence="1" type="ORF">LCGC14_1779810</name>
</gene>
<organism evidence="1">
    <name type="scientific">marine sediment metagenome</name>
    <dbReference type="NCBI Taxonomy" id="412755"/>
    <lineage>
        <taxon>unclassified sequences</taxon>
        <taxon>metagenomes</taxon>
        <taxon>ecological metagenomes</taxon>
    </lineage>
</organism>
<evidence type="ECO:0000313" key="1">
    <source>
        <dbReference type="EMBL" id="KKM02900.1"/>
    </source>
</evidence>